<keyword evidence="1" id="KW-0732">Signal</keyword>
<feature type="signal peptide" evidence="1">
    <location>
        <begin position="1"/>
        <end position="15"/>
    </location>
</feature>
<sequence length="279" mass="30835">MRLLAYFLTLPSILGAEIICSDSKPCPEDSKCCMNFDGEVRCCDIKDFGYDSELARSRKTIKVIPAPPSQLYINTSKTQNAFSYCIKGVNCKVVDYFITSLAPELRMRLLLLVVTLPCVFGAETFCLDGTACPEDTKCCTAHDGQIRCCDVQDSDSGSMVVRSRKTLKALPAASSHKFTNVSGIQKYFSYCIKGVNCDGTCCDESCCSSFDDATCCDTICCPEGYKCCGGNSEDQEEWCCRWKDTCAIYATRICYSKSSIFIPSVSVFFGFNHNSFMAF</sequence>
<dbReference type="EMBL" id="BMAO01039788">
    <property type="protein sequence ID" value="GFR33662.1"/>
    <property type="molecule type" value="Genomic_DNA"/>
</dbReference>
<reference evidence="2" key="1">
    <citation type="submission" date="2020-07" db="EMBL/GenBank/DDBJ databases">
        <title>Multicomponent nature underlies the extraordinary mechanical properties of spider dragline silk.</title>
        <authorList>
            <person name="Kono N."/>
            <person name="Nakamura H."/>
            <person name="Mori M."/>
            <person name="Yoshida Y."/>
            <person name="Ohtoshi R."/>
            <person name="Malay A.D."/>
            <person name="Moran D.A.P."/>
            <person name="Tomita M."/>
            <person name="Numata K."/>
            <person name="Arakawa K."/>
        </authorList>
    </citation>
    <scope>NUCLEOTIDE SEQUENCE</scope>
</reference>
<accession>A0A8X6I1D2</accession>
<proteinExistence type="predicted"/>
<evidence type="ECO:0000313" key="3">
    <source>
        <dbReference type="Proteomes" id="UP000887116"/>
    </source>
</evidence>
<evidence type="ECO:0000256" key="1">
    <source>
        <dbReference type="SAM" id="SignalP"/>
    </source>
</evidence>
<dbReference type="Proteomes" id="UP000887116">
    <property type="component" value="Unassembled WGS sequence"/>
</dbReference>
<evidence type="ECO:0000313" key="2">
    <source>
        <dbReference type="EMBL" id="GFR33662.1"/>
    </source>
</evidence>
<name>A0A8X6I1D2_TRICU</name>
<comment type="caution">
    <text evidence="2">The sequence shown here is derived from an EMBL/GenBank/DDBJ whole genome shotgun (WGS) entry which is preliminary data.</text>
</comment>
<keyword evidence="3" id="KW-1185">Reference proteome</keyword>
<protein>
    <submittedName>
        <fullName evidence="2">Uncharacterized protein</fullName>
    </submittedName>
</protein>
<feature type="chain" id="PRO_5036481171" evidence="1">
    <location>
        <begin position="16"/>
        <end position="279"/>
    </location>
</feature>
<dbReference type="AlphaFoldDB" id="A0A8X6I1D2"/>
<gene>
    <name evidence="2" type="primary">NCL1_14950</name>
    <name evidence="2" type="ORF">TNCT_59841</name>
</gene>
<organism evidence="2 3">
    <name type="scientific">Trichonephila clavata</name>
    <name type="common">Joro spider</name>
    <name type="synonym">Nephila clavata</name>
    <dbReference type="NCBI Taxonomy" id="2740835"/>
    <lineage>
        <taxon>Eukaryota</taxon>
        <taxon>Metazoa</taxon>
        <taxon>Ecdysozoa</taxon>
        <taxon>Arthropoda</taxon>
        <taxon>Chelicerata</taxon>
        <taxon>Arachnida</taxon>
        <taxon>Araneae</taxon>
        <taxon>Araneomorphae</taxon>
        <taxon>Entelegynae</taxon>
        <taxon>Araneoidea</taxon>
        <taxon>Nephilidae</taxon>
        <taxon>Trichonephila</taxon>
    </lineage>
</organism>